<dbReference type="CDD" id="cd20625">
    <property type="entry name" value="CYP164-like"/>
    <property type="match status" value="1"/>
</dbReference>
<keyword evidence="6 7" id="KW-0503">Monooxygenase</keyword>
<dbReference type="PROSITE" id="PS00086">
    <property type="entry name" value="CYTOCHROME_P450"/>
    <property type="match status" value="1"/>
</dbReference>
<dbReference type="PRINTS" id="PR00359">
    <property type="entry name" value="BP450"/>
</dbReference>
<comment type="similarity">
    <text evidence="1 7">Belongs to the cytochrome P450 family.</text>
</comment>
<keyword evidence="2 7" id="KW-0349">Heme</keyword>
<evidence type="ECO:0000256" key="2">
    <source>
        <dbReference type="ARBA" id="ARBA00022617"/>
    </source>
</evidence>
<organism evidence="9 10">
    <name type="scientific">Actinoplanes lobatus</name>
    <dbReference type="NCBI Taxonomy" id="113568"/>
    <lineage>
        <taxon>Bacteria</taxon>
        <taxon>Bacillati</taxon>
        <taxon>Actinomycetota</taxon>
        <taxon>Actinomycetes</taxon>
        <taxon>Micromonosporales</taxon>
        <taxon>Micromonosporaceae</taxon>
        <taxon>Actinoplanes</taxon>
    </lineage>
</organism>
<dbReference type="EMBL" id="BOMP01000020">
    <property type="protein sequence ID" value="GIE38492.1"/>
    <property type="molecule type" value="Genomic_DNA"/>
</dbReference>
<comment type="caution">
    <text evidence="9">The sequence shown here is derived from an EMBL/GenBank/DDBJ whole genome shotgun (WGS) entry which is preliminary data.</text>
</comment>
<dbReference type="Proteomes" id="UP000590511">
    <property type="component" value="Unassembled WGS sequence"/>
</dbReference>
<evidence type="ECO:0000256" key="7">
    <source>
        <dbReference type="RuleBase" id="RU000461"/>
    </source>
</evidence>
<dbReference type="PANTHER" id="PTHR46696:SF1">
    <property type="entry name" value="CYTOCHROME P450 YJIB-RELATED"/>
    <property type="match status" value="1"/>
</dbReference>
<name>A0A7W7HFU4_9ACTN</name>
<evidence type="ECO:0000313" key="10">
    <source>
        <dbReference type="Proteomes" id="UP000590511"/>
    </source>
</evidence>
<evidence type="ECO:0000313" key="8">
    <source>
        <dbReference type="EMBL" id="GIE38492.1"/>
    </source>
</evidence>
<dbReference type="RefSeq" id="WP_229807021.1">
    <property type="nucleotide sequence ID" value="NZ_BOMP01000020.1"/>
</dbReference>
<gene>
    <name evidence="8" type="ORF">Alo02nite_13900</name>
    <name evidence="9" type="ORF">BJ964_003916</name>
</gene>
<dbReference type="InterPro" id="IPR001128">
    <property type="entry name" value="Cyt_P450"/>
</dbReference>
<dbReference type="EMBL" id="JACHNC010000001">
    <property type="protein sequence ID" value="MBB4749755.1"/>
    <property type="molecule type" value="Genomic_DNA"/>
</dbReference>
<dbReference type="FunFam" id="1.10.630.10:FF:000018">
    <property type="entry name" value="Cytochrome P450 monooxygenase"/>
    <property type="match status" value="1"/>
</dbReference>
<evidence type="ECO:0000256" key="5">
    <source>
        <dbReference type="ARBA" id="ARBA00023004"/>
    </source>
</evidence>
<accession>A0A7W7HFU4</accession>
<proteinExistence type="inferred from homology"/>
<dbReference type="GO" id="GO:0017000">
    <property type="term" value="P:antibiotic biosynthetic process"/>
    <property type="evidence" value="ECO:0007669"/>
    <property type="project" value="UniProtKB-ARBA"/>
</dbReference>
<dbReference type="InterPro" id="IPR036396">
    <property type="entry name" value="Cyt_P450_sf"/>
</dbReference>
<evidence type="ECO:0000256" key="1">
    <source>
        <dbReference type="ARBA" id="ARBA00010617"/>
    </source>
</evidence>
<protein>
    <submittedName>
        <fullName evidence="9">Cytochrome P450</fullName>
    </submittedName>
</protein>
<dbReference type="GO" id="GO:0004497">
    <property type="term" value="F:monooxygenase activity"/>
    <property type="evidence" value="ECO:0007669"/>
    <property type="project" value="UniProtKB-KW"/>
</dbReference>
<evidence type="ECO:0000313" key="11">
    <source>
        <dbReference type="Proteomes" id="UP000631312"/>
    </source>
</evidence>
<dbReference type="Proteomes" id="UP000631312">
    <property type="component" value="Unassembled WGS sequence"/>
</dbReference>
<dbReference type="AlphaFoldDB" id="A0A7W7HFU4"/>
<evidence type="ECO:0000313" key="9">
    <source>
        <dbReference type="EMBL" id="MBB4749755.1"/>
    </source>
</evidence>
<evidence type="ECO:0000256" key="3">
    <source>
        <dbReference type="ARBA" id="ARBA00022723"/>
    </source>
</evidence>
<evidence type="ECO:0000256" key="6">
    <source>
        <dbReference type="ARBA" id="ARBA00023033"/>
    </source>
</evidence>
<keyword evidence="5 7" id="KW-0408">Iron</keyword>
<dbReference type="InterPro" id="IPR002397">
    <property type="entry name" value="Cyt_P450_B"/>
</dbReference>
<keyword evidence="4 7" id="KW-0560">Oxidoreductase</keyword>
<dbReference type="Pfam" id="PF00067">
    <property type="entry name" value="p450"/>
    <property type="match status" value="1"/>
</dbReference>
<reference evidence="9 10" key="1">
    <citation type="submission" date="2020-08" db="EMBL/GenBank/DDBJ databases">
        <title>Sequencing the genomes of 1000 actinobacteria strains.</title>
        <authorList>
            <person name="Klenk H.-P."/>
        </authorList>
    </citation>
    <scope>NUCLEOTIDE SEQUENCE [LARGE SCALE GENOMIC DNA]</scope>
    <source>
        <strain evidence="9 10">DSM 43150</strain>
    </source>
</reference>
<evidence type="ECO:0000256" key="4">
    <source>
        <dbReference type="ARBA" id="ARBA00023002"/>
    </source>
</evidence>
<dbReference type="PANTHER" id="PTHR46696">
    <property type="entry name" value="P450, PUTATIVE (EUROFUNG)-RELATED"/>
    <property type="match status" value="1"/>
</dbReference>
<dbReference type="GO" id="GO:0020037">
    <property type="term" value="F:heme binding"/>
    <property type="evidence" value="ECO:0007669"/>
    <property type="project" value="InterPro"/>
</dbReference>
<keyword evidence="3 7" id="KW-0479">Metal-binding</keyword>
<reference evidence="8 11" key="2">
    <citation type="submission" date="2021-01" db="EMBL/GenBank/DDBJ databases">
        <title>Whole genome shotgun sequence of Actinoplanes lobatus NBRC 12513.</title>
        <authorList>
            <person name="Komaki H."/>
            <person name="Tamura T."/>
        </authorList>
    </citation>
    <scope>NUCLEOTIDE SEQUENCE [LARGE SCALE GENOMIC DNA]</scope>
    <source>
        <strain evidence="8 11">NBRC 12513</strain>
    </source>
</reference>
<dbReference type="InterPro" id="IPR017972">
    <property type="entry name" value="Cyt_P450_CS"/>
</dbReference>
<dbReference type="GO" id="GO:0016705">
    <property type="term" value="F:oxidoreductase activity, acting on paired donors, with incorporation or reduction of molecular oxygen"/>
    <property type="evidence" value="ECO:0007669"/>
    <property type="project" value="InterPro"/>
</dbReference>
<dbReference type="Gene3D" id="1.10.630.10">
    <property type="entry name" value="Cytochrome P450"/>
    <property type="match status" value="1"/>
</dbReference>
<sequence length="391" mass="41811">MDGVEVDFGDSAFVGDPYPVLARLREAAPIGRQRSGRWLAAGHAAVDAVLRDRRLGRFWVDLEPAGVFEPFNTLHRNQMMENEPPVHTRLRALVAKAFARGHVERLGAAVAGEAERLLGAVGREFDLLADFAEPLAVSVIAALLGVPAADRHRLRPWSAAMVRMYEVSRTPQVEADALEACREFAGYLEHLAGVRAAEPEDDLVSHLVAIRDGSDRLTGEELVASAILLLNAGHEASVNGLGNGVVALLGNPGELARVRADRALIPRAVEEMLRYDSPSQLFVRTAAADVEICGVTVPAGAEVAALLGAANRDPAVFAEPDRFDAGRDPNPHMTFGAGLHFCLGAPLARIELRAALAALLDHAPGLRLAAPPKPPRTFVLRGYAAVHVSRS</sequence>
<keyword evidence="11" id="KW-1185">Reference proteome</keyword>
<dbReference type="GO" id="GO:0005506">
    <property type="term" value="F:iron ion binding"/>
    <property type="evidence" value="ECO:0007669"/>
    <property type="project" value="InterPro"/>
</dbReference>
<dbReference type="SUPFAM" id="SSF48264">
    <property type="entry name" value="Cytochrome P450"/>
    <property type="match status" value="1"/>
</dbReference>